<name>A0ABD0JQ55_9CAEN</name>
<dbReference type="EMBL" id="JACVVK020000362">
    <property type="protein sequence ID" value="KAK7476894.1"/>
    <property type="molecule type" value="Genomic_DNA"/>
</dbReference>
<keyword evidence="3" id="KW-1185">Reference proteome</keyword>
<proteinExistence type="predicted"/>
<evidence type="ECO:0000313" key="3">
    <source>
        <dbReference type="Proteomes" id="UP001519460"/>
    </source>
</evidence>
<dbReference type="AlphaFoldDB" id="A0ABD0JQ55"/>
<gene>
    <name evidence="2" type="ORF">BaRGS_00031833</name>
</gene>
<reference evidence="2 3" key="1">
    <citation type="journal article" date="2023" name="Sci. Data">
        <title>Genome assembly of the Korean intertidal mud-creeper Batillaria attramentaria.</title>
        <authorList>
            <person name="Patra A.K."/>
            <person name="Ho P.T."/>
            <person name="Jun S."/>
            <person name="Lee S.J."/>
            <person name="Kim Y."/>
            <person name="Won Y.J."/>
        </authorList>
    </citation>
    <scope>NUCLEOTIDE SEQUENCE [LARGE SCALE GENOMIC DNA]</scope>
    <source>
        <strain evidence="2">Wonlab-2016</strain>
    </source>
</reference>
<evidence type="ECO:0000256" key="1">
    <source>
        <dbReference type="SAM" id="MobiDB-lite"/>
    </source>
</evidence>
<feature type="region of interest" description="Disordered" evidence="1">
    <location>
        <begin position="217"/>
        <end position="275"/>
    </location>
</feature>
<evidence type="ECO:0000313" key="2">
    <source>
        <dbReference type="EMBL" id="KAK7476894.1"/>
    </source>
</evidence>
<feature type="compositionally biased region" description="Polar residues" evidence="1">
    <location>
        <begin position="71"/>
        <end position="93"/>
    </location>
</feature>
<accession>A0ABD0JQ55</accession>
<comment type="caution">
    <text evidence="2">The sequence shown here is derived from an EMBL/GenBank/DDBJ whole genome shotgun (WGS) entry which is preliminary data.</text>
</comment>
<dbReference type="Proteomes" id="UP001519460">
    <property type="component" value="Unassembled WGS sequence"/>
</dbReference>
<sequence length="336" mass="37213">MEDNLNHQVDRGIDACLEPILKCMSFSGFPVLQRPSAQTESAPEHDIPGDCNPRSEHSNGRRDSPQDESSHFTSDISNSNSNESGVNQSTGKNARSRLKDFRYASGTSCSMSAWWRQRVTSWVVSDTMLPGQPQESEKKRTGRPSTGIIFRPAVSRQIRQPLDVTYSATDNCVNTSQTEVVDDDTRFQRCTDVPGVEVCLEPMLKWLSVFGFPVLQRPTSSDKKPPSDLSTNPLSPQAKIGSSDLRPQPATAVQNSKRSPMTDGKERLPTRPNDSAYTLGRECSKVAWMRQTVTSWLTGILLVMGALRTPFLFRDTAAPKFRYASSLVLLVSLIGL</sequence>
<organism evidence="2 3">
    <name type="scientific">Batillaria attramentaria</name>
    <dbReference type="NCBI Taxonomy" id="370345"/>
    <lineage>
        <taxon>Eukaryota</taxon>
        <taxon>Metazoa</taxon>
        <taxon>Spiralia</taxon>
        <taxon>Lophotrochozoa</taxon>
        <taxon>Mollusca</taxon>
        <taxon>Gastropoda</taxon>
        <taxon>Caenogastropoda</taxon>
        <taxon>Sorbeoconcha</taxon>
        <taxon>Cerithioidea</taxon>
        <taxon>Batillariidae</taxon>
        <taxon>Batillaria</taxon>
    </lineage>
</organism>
<protein>
    <submittedName>
        <fullName evidence="2">Uncharacterized protein</fullName>
    </submittedName>
</protein>
<feature type="compositionally biased region" description="Basic and acidic residues" evidence="1">
    <location>
        <begin position="42"/>
        <end position="70"/>
    </location>
</feature>
<feature type="region of interest" description="Disordered" evidence="1">
    <location>
        <begin position="34"/>
        <end position="93"/>
    </location>
</feature>